<feature type="region of interest" description="Disordered" evidence="1">
    <location>
        <begin position="32"/>
        <end position="107"/>
    </location>
</feature>
<dbReference type="EMBL" id="BMAW01010556">
    <property type="protein sequence ID" value="GFT19314.1"/>
    <property type="molecule type" value="Genomic_DNA"/>
</dbReference>
<comment type="caution">
    <text evidence="3">The sequence shown here is derived from an EMBL/GenBank/DDBJ whole genome shotgun (WGS) entry which is preliminary data.</text>
</comment>
<dbReference type="Proteomes" id="UP000887013">
    <property type="component" value="Unassembled WGS sequence"/>
</dbReference>
<evidence type="ECO:0000256" key="1">
    <source>
        <dbReference type="SAM" id="MobiDB-lite"/>
    </source>
</evidence>
<evidence type="ECO:0000313" key="4">
    <source>
        <dbReference type="Proteomes" id="UP000887013"/>
    </source>
</evidence>
<sequence>TEWDPYDKFLNNEIEDSLHKLLALDNIVDGKRKRKAVQTSEPNPVLKKSPRRISSRIAKIDPNLDSTEDSTHTDKEPFTLKRQAETTETDGEVTIPQRGTRKRKAAKAGAVKITKALTQSGSKHPKLFKDYAFLLTNADRKPAPKIDTSDSENLNE</sequence>
<keyword evidence="4" id="KW-1185">Reference proteome</keyword>
<evidence type="ECO:0000313" key="3">
    <source>
        <dbReference type="EMBL" id="GFU11705.1"/>
    </source>
</evidence>
<reference evidence="3" key="1">
    <citation type="submission" date="2020-08" db="EMBL/GenBank/DDBJ databases">
        <title>Multicomponent nature underlies the extraordinary mechanical properties of spider dragline silk.</title>
        <authorList>
            <person name="Kono N."/>
            <person name="Nakamura H."/>
            <person name="Mori M."/>
            <person name="Yoshida Y."/>
            <person name="Ohtoshi R."/>
            <person name="Malay A.D."/>
            <person name="Moran D.A.P."/>
            <person name="Tomita M."/>
            <person name="Numata K."/>
            <person name="Arakawa K."/>
        </authorList>
    </citation>
    <scope>NUCLEOTIDE SEQUENCE</scope>
</reference>
<dbReference type="EMBL" id="BMAW01029384">
    <property type="protein sequence ID" value="GFU11705.1"/>
    <property type="molecule type" value="Genomic_DNA"/>
</dbReference>
<organism evidence="3 4">
    <name type="scientific">Nephila pilipes</name>
    <name type="common">Giant wood spider</name>
    <name type="synonym">Nephila maculata</name>
    <dbReference type="NCBI Taxonomy" id="299642"/>
    <lineage>
        <taxon>Eukaryota</taxon>
        <taxon>Metazoa</taxon>
        <taxon>Ecdysozoa</taxon>
        <taxon>Arthropoda</taxon>
        <taxon>Chelicerata</taxon>
        <taxon>Arachnida</taxon>
        <taxon>Araneae</taxon>
        <taxon>Araneomorphae</taxon>
        <taxon>Entelegynae</taxon>
        <taxon>Araneoidea</taxon>
        <taxon>Nephilidae</taxon>
        <taxon>Nephila</taxon>
    </lineage>
</organism>
<dbReference type="AlphaFoldDB" id="A0A8X6Q817"/>
<feature type="non-terminal residue" evidence="3">
    <location>
        <position position="156"/>
    </location>
</feature>
<feature type="compositionally biased region" description="Basic and acidic residues" evidence="1">
    <location>
        <begin position="69"/>
        <end position="85"/>
    </location>
</feature>
<feature type="non-terminal residue" evidence="3">
    <location>
        <position position="1"/>
    </location>
</feature>
<evidence type="ECO:0000313" key="2">
    <source>
        <dbReference type="EMBL" id="GFT19314.1"/>
    </source>
</evidence>
<protein>
    <submittedName>
        <fullName evidence="3">Uncharacterized protein</fullName>
    </submittedName>
</protein>
<accession>A0A8X6Q817</accession>
<name>A0A8X6Q817_NEPPI</name>
<proteinExistence type="predicted"/>
<gene>
    <name evidence="3" type="ORF">NPIL_110811</name>
    <name evidence="2" type="ORF">NPIL_579481</name>
</gene>